<name>A0ACD3V6K4_9BRAD</name>
<proteinExistence type="predicted"/>
<keyword evidence="2" id="KW-1185">Reference proteome</keyword>
<dbReference type="Proteomes" id="UP000692816">
    <property type="component" value="Chromosome"/>
</dbReference>
<evidence type="ECO:0000313" key="1">
    <source>
        <dbReference type="EMBL" id="UGY01802.1"/>
    </source>
</evidence>
<sequence>MPRQTLDDDETPRRRRGAKAVAIAAEEERGLVLRLLLHSPKDLVAGVLALSAIVAILINALFLQAGRHPSPMFSGSVVTLPPPAPVAAAISPIPRPRPAEAAARSVEPAAVEPSRPVDVKPVETKPAESRSVEAKPVEPKSVEAKPVDPMASLVMKSTAAPPASAPSSVPRPPAPIPTQHLSPAGKRIAAVQRTLTEYGYGQLKPTGTIGSDTQTAIAKFERARKLPVTGQMSDRLVHELSTMIGHSID</sequence>
<gene>
    <name evidence="1" type="ORF">J4P68_0032565</name>
</gene>
<protein>
    <submittedName>
        <fullName evidence="1">Peptidoglycan-binding protein</fullName>
    </submittedName>
</protein>
<organism evidence="1 2">
    <name type="scientific">Bradyrhizobium quebecense</name>
    <dbReference type="NCBI Taxonomy" id="2748629"/>
    <lineage>
        <taxon>Bacteria</taxon>
        <taxon>Pseudomonadati</taxon>
        <taxon>Pseudomonadota</taxon>
        <taxon>Alphaproteobacteria</taxon>
        <taxon>Hyphomicrobiales</taxon>
        <taxon>Nitrobacteraceae</taxon>
        <taxon>Bradyrhizobium</taxon>
    </lineage>
</organism>
<dbReference type="EMBL" id="CP088282">
    <property type="protein sequence ID" value="UGY01802.1"/>
    <property type="molecule type" value="Genomic_DNA"/>
</dbReference>
<evidence type="ECO:0000313" key="2">
    <source>
        <dbReference type="Proteomes" id="UP000692816"/>
    </source>
</evidence>
<reference evidence="1 2" key="1">
    <citation type="journal article" date="2021" name="Int. J. Syst. Evol. Microbiol.">
        <title>Bradyrhizobium septentrionale sp. nov. (sv. septentrionale) and Bradyrhizobium quebecense sp. nov. (sv. septentrionale) associated with legumes native to Canada possess rearranged symbiosis genes and numerous insertion sequences.</title>
        <authorList>
            <person name="Bromfield E.S.P."/>
            <person name="Cloutier S."/>
        </authorList>
    </citation>
    <scope>NUCLEOTIDE SEQUENCE [LARGE SCALE GENOMIC DNA]</scope>
    <source>
        <strain evidence="1 2">12S5</strain>
    </source>
</reference>
<accession>A0ACD3V6K4</accession>